<dbReference type="InterPro" id="IPR001623">
    <property type="entry name" value="DnaJ_domain"/>
</dbReference>
<dbReference type="EMBL" id="JADFTS010000004">
    <property type="protein sequence ID" value="KAF9610301.1"/>
    <property type="molecule type" value="Genomic_DNA"/>
</dbReference>
<dbReference type="Gene3D" id="1.10.287.110">
    <property type="entry name" value="DnaJ domain"/>
    <property type="match status" value="1"/>
</dbReference>
<dbReference type="SUPFAM" id="SSF46565">
    <property type="entry name" value="Chaperone J-domain"/>
    <property type="match status" value="1"/>
</dbReference>
<dbReference type="PROSITE" id="PS50076">
    <property type="entry name" value="DNAJ_2"/>
    <property type="match status" value="1"/>
</dbReference>
<proteinExistence type="predicted"/>
<dbReference type="CDD" id="cd06257">
    <property type="entry name" value="DnaJ"/>
    <property type="match status" value="1"/>
</dbReference>
<evidence type="ECO:0000313" key="2">
    <source>
        <dbReference type="EMBL" id="KAF9610301.1"/>
    </source>
</evidence>
<evidence type="ECO:0000259" key="1">
    <source>
        <dbReference type="PROSITE" id="PS50076"/>
    </source>
</evidence>
<dbReference type="AlphaFoldDB" id="A0A835M4D5"/>
<name>A0A835M4D5_9MAGN</name>
<feature type="domain" description="J" evidence="1">
    <location>
        <begin position="37"/>
        <end position="105"/>
    </location>
</feature>
<dbReference type="InterPro" id="IPR036869">
    <property type="entry name" value="J_dom_sf"/>
</dbReference>
<organism evidence="2 3">
    <name type="scientific">Coptis chinensis</name>
    <dbReference type="NCBI Taxonomy" id="261450"/>
    <lineage>
        <taxon>Eukaryota</taxon>
        <taxon>Viridiplantae</taxon>
        <taxon>Streptophyta</taxon>
        <taxon>Embryophyta</taxon>
        <taxon>Tracheophyta</taxon>
        <taxon>Spermatophyta</taxon>
        <taxon>Magnoliopsida</taxon>
        <taxon>Ranunculales</taxon>
        <taxon>Ranunculaceae</taxon>
        <taxon>Coptidoideae</taxon>
        <taxon>Coptis</taxon>
    </lineage>
</organism>
<comment type="caution">
    <text evidence="2">The sequence shown here is derived from an EMBL/GenBank/DDBJ whole genome shotgun (WGS) entry which is preliminary data.</text>
</comment>
<dbReference type="SMART" id="SM00271">
    <property type="entry name" value="DnaJ"/>
    <property type="match status" value="1"/>
</dbReference>
<gene>
    <name evidence="2" type="ORF">IFM89_021971</name>
</gene>
<accession>A0A835M4D5</accession>
<dbReference type="PRINTS" id="PR00625">
    <property type="entry name" value="JDOMAIN"/>
</dbReference>
<reference evidence="2 3" key="1">
    <citation type="submission" date="2020-10" db="EMBL/GenBank/DDBJ databases">
        <title>The Coptis chinensis genome and diversification of protoberbering-type alkaloids.</title>
        <authorList>
            <person name="Wang B."/>
            <person name="Shu S."/>
            <person name="Song C."/>
            <person name="Liu Y."/>
        </authorList>
    </citation>
    <scope>NUCLEOTIDE SEQUENCE [LARGE SCALE GENOMIC DNA]</scope>
    <source>
        <strain evidence="2">HL-2020</strain>
        <tissue evidence="2">Leaf</tissue>
    </source>
</reference>
<dbReference type="PANTHER" id="PTHR45090">
    <property type="entry name" value="CHAPERONE PROTEIN DNAJ 20 CHLOROPLASTIC"/>
    <property type="match status" value="1"/>
</dbReference>
<dbReference type="Proteomes" id="UP000631114">
    <property type="component" value="Unassembled WGS sequence"/>
</dbReference>
<evidence type="ECO:0000313" key="3">
    <source>
        <dbReference type="Proteomes" id="UP000631114"/>
    </source>
</evidence>
<sequence length="153" mass="18063">MHAPIFSTRRSSFQKTAKFNLISCRANTLETQRVGTSFYELLSLESQNVGFEDIKKAYRTMARRYHPDVVPSSRKEESTKKFVELQQAYETLSNPISRQKYDFELGYLSRCGMNGMRSEEWRTHFHKQVWEDQLGGLELKSNSKKFRNNRAYM</sequence>
<dbReference type="PROSITE" id="PS00636">
    <property type="entry name" value="DNAJ_1"/>
    <property type="match status" value="1"/>
</dbReference>
<dbReference type="InterPro" id="IPR053232">
    <property type="entry name" value="DnaJ_C/III_chloroplastic"/>
</dbReference>
<dbReference type="InterPro" id="IPR018253">
    <property type="entry name" value="DnaJ_domain_CS"/>
</dbReference>
<dbReference type="GO" id="GO:0009507">
    <property type="term" value="C:chloroplast"/>
    <property type="evidence" value="ECO:0007669"/>
    <property type="project" value="TreeGrafter"/>
</dbReference>
<dbReference type="Pfam" id="PF00226">
    <property type="entry name" value="DnaJ"/>
    <property type="match status" value="1"/>
</dbReference>
<protein>
    <recommendedName>
        <fullName evidence="1">J domain-containing protein</fullName>
    </recommendedName>
</protein>
<dbReference type="PANTHER" id="PTHR45090:SF3">
    <property type="entry name" value="OS09G0368800 PROTEIN"/>
    <property type="match status" value="1"/>
</dbReference>
<dbReference type="OrthoDB" id="10250354at2759"/>
<keyword evidence="3" id="KW-1185">Reference proteome</keyword>